<dbReference type="SMART" id="SM00612">
    <property type="entry name" value="Kelch"/>
    <property type="match status" value="4"/>
</dbReference>
<dbReference type="InterPro" id="IPR006652">
    <property type="entry name" value="Kelch_1"/>
</dbReference>
<keyword evidence="2" id="KW-0677">Repeat</keyword>
<evidence type="ECO:0000256" key="1">
    <source>
        <dbReference type="ARBA" id="ARBA00022441"/>
    </source>
</evidence>
<dbReference type="Pfam" id="PF24681">
    <property type="entry name" value="Kelch_KLHDC2_KLHL20_DRC7"/>
    <property type="match status" value="1"/>
</dbReference>
<dbReference type="PANTHER" id="PTHR46344:SF27">
    <property type="entry name" value="KELCH REPEAT SUPERFAMILY PROTEIN"/>
    <property type="match status" value="1"/>
</dbReference>
<dbReference type="PRINTS" id="PR00501">
    <property type="entry name" value="KELCHREPEAT"/>
</dbReference>
<evidence type="ECO:0000313" key="4">
    <source>
        <dbReference type="Proteomes" id="UP000281553"/>
    </source>
</evidence>
<dbReference type="OrthoDB" id="1022638at2759"/>
<sequence>MAIEESQISDSVSAISCGRFEDERLPDLPIGCYCCQVTYMDGLIYSIGGHDGRSTLRTTYIYDTQTEAWGPGPSMSSARYQHGIATFEGCIYVLGGHSGSGVLATVECLRTDASVWCRVRSMHRKRWYTSATVFEQKICVVGGCNQSALQSVETFDPKTGEWKNLPDMNFARVGAVAAGWTRVADMHRERFGGRLFVHIHSLFVVGGLRSEATVERYDPERDRWVLLPDQTKTCRWSFGATLIPRKLLHLCFVKRNWWK</sequence>
<reference evidence="3 4" key="1">
    <citation type="submission" date="2018-11" db="EMBL/GenBank/DDBJ databases">
        <authorList>
            <consortium name="Pathogen Informatics"/>
        </authorList>
    </citation>
    <scope>NUCLEOTIDE SEQUENCE [LARGE SCALE GENOMIC DNA]</scope>
</reference>
<keyword evidence="1" id="KW-0880">Kelch repeat</keyword>
<dbReference type="SUPFAM" id="SSF117281">
    <property type="entry name" value="Kelch motif"/>
    <property type="match status" value="2"/>
</dbReference>
<dbReference type="PANTHER" id="PTHR46344">
    <property type="entry name" value="OS02G0202900 PROTEIN"/>
    <property type="match status" value="1"/>
</dbReference>
<dbReference type="AlphaFoldDB" id="A0A3P7PPK6"/>
<organism evidence="3 4">
    <name type="scientific">Dibothriocephalus latus</name>
    <name type="common">Fish tapeworm</name>
    <name type="synonym">Diphyllobothrium latum</name>
    <dbReference type="NCBI Taxonomy" id="60516"/>
    <lineage>
        <taxon>Eukaryota</taxon>
        <taxon>Metazoa</taxon>
        <taxon>Spiralia</taxon>
        <taxon>Lophotrochozoa</taxon>
        <taxon>Platyhelminthes</taxon>
        <taxon>Cestoda</taxon>
        <taxon>Eucestoda</taxon>
        <taxon>Diphyllobothriidea</taxon>
        <taxon>Diphyllobothriidae</taxon>
        <taxon>Dibothriocephalus</taxon>
    </lineage>
</organism>
<dbReference type="Pfam" id="PF01344">
    <property type="entry name" value="Kelch_1"/>
    <property type="match status" value="1"/>
</dbReference>
<dbReference type="Proteomes" id="UP000281553">
    <property type="component" value="Unassembled WGS sequence"/>
</dbReference>
<proteinExistence type="predicted"/>
<dbReference type="InterPro" id="IPR015915">
    <property type="entry name" value="Kelch-typ_b-propeller"/>
</dbReference>
<accession>A0A3P7PPK6</accession>
<name>A0A3P7PPK6_DIBLA</name>
<evidence type="ECO:0000256" key="2">
    <source>
        <dbReference type="ARBA" id="ARBA00022737"/>
    </source>
</evidence>
<dbReference type="EMBL" id="UYRU01071843">
    <property type="protein sequence ID" value="VDN21509.1"/>
    <property type="molecule type" value="Genomic_DNA"/>
</dbReference>
<evidence type="ECO:0000313" key="3">
    <source>
        <dbReference type="EMBL" id="VDN21509.1"/>
    </source>
</evidence>
<keyword evidence="4" id="KW-1185">Reference proteome</keyword>
<protein>
    <submittedName>
        <fullName evidence="3">Uncharacterized protein</fullName>
    </submittedName>
</protein>
<gene>
    <name evidence="3" type="ORF">DILT_LOCUS13849</name>
</gene>
<dbReference type="Gene3D" id="2.120.10.80">
    <property type="entry name" value="Kelch-type beta propeller"/>
    <property type="match status" value="2"/>
</dbReference>